<evidence type="ECO:0000313" key="7">
    <source>
        <dbReference type="Proteomes" id="UP000186513"/>
    </source>
</evidence>
<keyword evidence="1" id="KW-0808">Transferase</keyword>
<dbReference type="SUPFAM" id="SSF55785">
    <property type="entry name" value="PYP-like sensor domain (PAS domain)"/>
    <property type="match status" value="1"/>
</dbReference>
<evidence type="ECO:0000256" key="2">
    <source>
        <dbReference type="ARBA" id="ARBA00022777"/>
    </source>
</evidence>
<evidence type="ECO:0000313" key="6">
    <source>
        <dbReference type="EMBL" id="SFZ74679.1"/>
    </source>
</evidence>
<dbReference type="SMART" id="SM00387">
    <property type="entry name" value="HATPase_c"/>
    <property type="match status" value="1"/>
</dbReference>
<dbReference type="GO" id="GO:0000155">
    <property type="term" value="F:phosphorelay sensor kinase activity"/>
    <property type="evidence" value="ECO:0007669"/>
    <property type="project" value="InterPro"/>
</dbReference>
<dbReference type="InterPro" id="IPR035965">
    <property type="entry name" value="PAS-like_dom_sf"/>
</dbReference>
<dbReference type="RefSeq" id="WP_084658275.1">
    <property type="nucleotide sequence ID" value="NZ_FPKR01000004.1"/>
</dbReference>
<dbReference type="STRING" id="1121279.SAMN02745887_01359"/>
<protein>
    <submittedName>
        <fullName evidence="6">PAS domain S-box-containing protein</fullName>
    </submittedName>
</protein>
<proteinExistence type="predicted"/>
<dbReference type="EMBL" id="FPKR01000004">
    <property type="protein sequence ID" value="SFZ74679.1"/>
    <property type="molecule type" value="Genomic_DNA"/>
</dbReference>
<dbReference type="CDD" id="cd00130">
    <property type="entry name" value="PAS"/>
    <property type="match status" value="1"/>
</dbReference>
<dbReference type="NCBIfam" id="TIGR00229">
    <property type="entry name" value="sensory_box"/>
    <property type="match status" value="1"/>
</dbReference>
<dbReference type="InterPro" id="IPR005467">
    <property type="entry name" value="His_kinase_dom"/>
</dbReference>
<dbReference type="SUPFAM" id="SSF53850">
    <property type="entry name" value="Periplasmic binding protein-like II"/>
    <property type="match status" value="1"/>
</dbReference>
<keyword evidence="7" id="KW-1185">Reference proteome</keyword>
<evidence type="ECO:0000256" key="3">
    <source>
        <dbReference type="ARBA" id="ARBA00023012"/>
    </source>
</evidence>
<feature type="signal peptide" evidence="4">
    <location>
        <begin position="1"/>
        <end position="27"/>
    </location>
</feature>
<dbReference type="Gene3D" id="3.30.565.10">
    <property type="entry name" value="Histidine kinase-like ATPase, C-terminal domain"/>
    <property type="match status" value="1"/>
</dbReference>
<feature type="chain" id="PRO_5012159465" evidence="4">
    <location>
        <begin position="28"/>
        <end position="653"/>
    </location>
</feature>
<dbReference type="InterPro" id="IPR036890">
    <property type="entry name" value="HATPase_C_sf"/>
</dbReference>
<dbReference type="PANTHER" id="PTHR24421:SF59">
    <property type="entry name" value="OXYGEN SENSOR HISTIDINE KINASE NREB"/>
    <property type="match status" value="1"/>
</dbReference>
<dbReference type="InterPro" id="IPR000014">
    <property type="entry name" value="PAS"/>
</dbReference>
<dbReference type="OrthoDB" id="8752517at2"/>
<evidence type="ECO:0000256" key="1">
    <source>
        <dbReference type="ARBA" id="ARBA00022679"/>
    </source>
</evidence>
<sequence>MRGQALLTMPLALRLCCLLLLLCPAWAADALRAGVLLDPPYVQREASGSRLTGAAIELGELLGQAMGRPISWQVYDSEAALLAARQAGQLDLIPLLAQTPEGLRDFQFSEPAVRVPIKLVARRGFRVSSLDELSLGYVVALRDSGPLRRFVAENYPALPRVADLPSERAALDQVVRGRADVALIDLPRARALVGRGDYLDLELIGDAGYTLMLRVASRADRPALGREIDAALARIPPSALAGLQQRWLRPPASAPWAQLGFWRNASLLLLLLALACACWLAWQLRLQRRLVVELRRVQRELELRESAEAALQLTQLSLDRNTVGVLWLSWDGRIRYANEAALRMHGYPPGGLLGLGIRQLDASLDVDGWLACWHRVKQHGAAEYEAAHICADGSALPVDVRLSYLRYRDTEYLVAFVNDATERRRARHALEASEASLRELAAHLDTVREEEKARIAREVHDELGQVLTGLRLEASMAGLVAGSEPALVRERIARMQSLIDQTFQIVRSIASELRPPVLNAGLPAALDWLARRFEERYGLPTVLSVHGQLPALGDKVEIALFRIAQEALTNIARHAEAETVRIDLTVDKDTLFLAIEDDGRGFRLDASRPSSFGLIGMRERAMAIGGECMLESHQGEGTDVTVRLPLHTVREQP</sequence>
<dbReference type="Proteomes" id="UP000186513">
    <property type="component" value="Unassembled WGS sequence"/>
</dbReference>
<dbReference type="Pfam" id="PF07730">
    <property type="entry name" value="HisKA_3"/>
    <property type="match status" value="1"/>
</dbReference>
<dbReference type="Gene3D" id="3.40.190.10">
    <property type="entry name" value="Periplasmic binding protein-like II"/>
    <property type="match status" value="2"/>
</dbReference>
<dbReference type="InterPro" id="IPR050482">
    <property type="entry name" value="Sensor_HK_TwoCompSys"/>
</dbReference>
<dbReference type="Gene3D" id="1.20.5.1930">
    <property type="match status" value="1"/>
</dbReference>
<dbReference type="Pfam" id="PF00497">
    <property type="entry name" value="SBP_bac_3"/>
    <property type="match status" value="1"/>
</dbReference>
<dbReference type="Pfam" id="PF02518">
    <property type="entry name" value="HATPase_c"/>
    <property type="match status" value="1"/>
</dbReference>
<feature type="domain" description="Histidine kinase" evidence="5">
    <location>
        <begin position="454"/>
        <end position="648"/>
    </location>
</feature>
<accession>A0A1K2HD56</accession>
<dbReference type="AlphaFoldDB" id="A0A1K2HD56"/>
<dbReference type="GO" id="GO:0016020">
    <property type="term" value="C:membrane"/>
    <property type="evidence" value="ECO:0007669"/>
    <property type="project" value="InterPro"/>
</dbReference>
<evidence type="ECO:0000259" key="5">
    <source>
        <dbReference type="PROSITE" id="PS50109"/>
    </source>
</evidence>
<gene>
    <name evidence="6" type="ORF">SAMN02745887_01359</name>
</gene>
<dbReference type="PANTHER" id="PTHR24421">
    <property type="entry name" value="NITRATE/NITRITE SENSOR PROTEIN NARX-RELATED"/>
    <property type="match status" value="1"/>
</dbReference>
<dbReference type="CDD" id="cd01007">
    <property type="entry name" value="PBP2_BvgS_HisK_like"/>
    <property type="match status" value="1"/>
</dbReference>
<evidence type="ECO:0000256" key="4">
    <source>
        <dbReference type="SAM" id="SignalP"/>
    </source>
</evidence>
<dbReference type="Pfam" id="PF13426">
    <property type="entry name" value="PAS_9"/>
    <property type="match status" value="1"/>
</dbReference>
<dbReference type="PROSITE" id="PS50109">
    <property type="entry name" value="HIS_KIN"/>
    <property type="match status" value="1"/>
</dbReference>
<dbReference type="SMART" id="SM00062">
    <property type="entry name" value="PBPb"/>
    <property type="match status" value="1"/>
</dbReference>
<dbReference type="GO" id="GO:0046983">
    <property type="term" value="F:protein dimerization activity"/>
    <property type="evidence" value="ECO:0007669"/>
    <property type="project" value="InterPro"/>
</dbReference>
<dbReference type="InterPro" id="IPR001638">
    <property type="entry name" value="Solute-binding_3/MltF_N"/>
</dbReference>
<organism evidence="6 7">
    <name type="scientific">Chitinimonas taiwanensis DSM 18899</name>
    <dbReference type="NCBI Taxonomy" id="1121279"/>
    <lineage>
        <taxon>Bacteria</taxon>
        <taxon>Pseudomonadati</taxon>
        <taxon>Pseudomonadota</taxon>
        <taxon>Betaproteobacteria</taxon>
        <taxon>Neisseriales</taxon>
        <taxon>Chitinibacteraceae</taxon>
        <taxon>Chitinimonas</taxon>
    </lineage>
</organism>
<dbReference type="Gene3D" id="3.30.450.20">
    <property type="entry name" value="PAS domain"/>
    <property type="match status" value="1"/>
</dbReference>
<keyword evidence="4" id="KW-0732">Signal</keyword>
<dbReference type="SUPFAM" id="SSF55874">
    <property type="entry name" value="ATPase domain of HSP90 chaperone/DNA topoisomerase II/histidine kinase"/>
    <property type="match status" value="1"/>
</dbReference>
<reference evidence="6 7" key="1">
    <citation type="submission" date="2016-11" db="EMBL/GenBank/DDBJ databases">
        <authorList>
            <person name="Jaros S."/>
            <person name="Januszkiewicz K."/>
            <person name="Wedrychowicz H."/>
        </authorList>
    </citation>
    <scope>NUCLEOTIDE SEQUENCE [LARGE SCALE GENOMIC DNA]</scope>
    <source>
        <strain evidence="6 7">DSM 18899</strain>
    </source>
</reference>
<dbReference type="InterPro" id="IPR011712">
    <property type="entry name" value="Sig_transdc_His_kin_sub3_dim/P"/>
</dbReference>
<keyword evidence="3" id="KW-0902">Two-component regulatory system</keyword>
<keyword evidence="2" id="KW-0418">Kinase</keyword>
<dbReference type="InterPro" id="IPR003594">
    <property type="entry name" value="HATPase_dom"/>
</dbReference>
<dbReference type="CDD" id="cd16917">
    <property type="entry name" value="HATPase_UhpB-NarQ-NarX-like"/>
    <property type="match status" value="1"/>
</dbReference>
<name>A0A1K2HD56_9NEIS</name>